<evidence type="ECO:0000256" key="3">
    <source>
        <dbReference type="ARBA" id="ARBA00022692"/>
    </source>
</evidence>
<dbReference type="GO" id="GO:0005886">
    <property type="term" value="C:plasma membrane"/>
    <property type="evidence" value="ECO:0007669"/>
    <property type="project" value="UniProtKB-SubCell"/>
</dbReference>
<evidence type="ECO:0000256" key="2">
    <source>
        <dbReference type="ARBA" id="ARBA00022475"/>
    </source>
</evidence>
<keyword evidence="9" id="KW-1185">Reference proteome</keyword>
<feature type="transmembrane region" description="Helical" evidence="6">
    <location>
        <begin position="166"/>
        <end position="185"/>
    </location>
</feature>
<dbReference type="AlphaFoldDB" id="A0A0R3DJX9"/>
<evidence type="ECO:0000313" key="9">
    <source>
        <dbReference type="Proteomes" id="UP000051936"/>
    </source>
</evidence>
<dbReference type="OrthoDB" id="9779114at2"/>
<evidence type="ECO:0000256" key="5">
    <source>
        <dbReference type="ARBA" id="ARBA00023136"/>
    </source>
</evidence>
<evidence type="ECO:0000313" key="8">
    <source>
        <dbReference type="EMBL" id="KRQ10135.1"/>
    </source>
</evidence>
<keyword evidence="3 6" id="KW-0812">Transmembrane</keyword>
<organism evidence="8 9">
    <name type="scientific">Bradyrhizobium manausense</name>
    <dbReference type="NCBI Taxonomy" id="989370"/>
    <lineage>
        <taxon>Bacteria</taxon>
        <taxon>Pseudomonadati</taxon>
        <taxon>Pseudomonadota</taxon>
        <taxon>Alphaproteobacteria</taxon>
        <taxon>Hyphomicrobiales</taxon>
        <taxon>Nitrobacteraceae</taxon>
        <taxon>Bradyrhizobium</taxon>
    </lineage>
</organism>
<feature type="transmembrane region" description="Helical" evidence="6">
    <location>
        <begin position="129"/>
        <end position="154"/>
    </location>
</feature>
<feature type="transmembrane region" description="Helical" evidence="6">
    <location>
        <begin position="41"/>
        <end position="74"/>
    </location>
</feature>
<sequence>MTEALNDWLQHFGSLTPVSAAAICLLSLLTAFVVFPRTVLIIAAGVTFGVAAAPIILLSGTIGGILAFCSSRYIASNWFRRKLETRPRLKTVMQAVDQEGWRIIALSRLGAPVPSALQNYLFGLTKIDIVSYSIATFVFSAPQVFLFSFLGATGRASLLHDRSSCLPLAFPLVAILLTVAIIALISRRVRILLLRLEE</sequence>
<feature type="transmembrane region" description="Helical" evidence="6">
    <location>
        <begin position="12"/>
        <end position="35"/>
    </location>
</feature>
<dbReference type="InterPro" id="IPR015414">
    <property type="entry name" value="TMEM64"/>
</dbReference>
<gene>
    <name evidence="8" type="ORF">AOQ71_19370</name>
</gene>
<comment type="caution">
    <text evidence="6">Lacks conserved residue(s) required for the propagation of feature annotation.</text>
</comment>
<dbReference type="EMBL" id="LJYG01000085">
    <property type="protein sequence ID" value="KRQ10135.1"/>
    <property type="molecule type" value="Genomic_DNA"/>
</dbReference>
<evidence type="ECO:0000256" key="1">
    <source>
        <dbReference type="ARBA" id="ARBA00004651"/>
    </source>
</evidence>
<dbReference type="Proteomes" id="UP000051936">
    <property type="component" value="Unassembled WGS sequence"/>
</dbReference>
<dbReference type="STRING" id="989370.AOQ71_19370"/>
<comment type="caution">
    <text evidence="8">The sequence shown here is derived from an EMBL/GenBank/DDBJ whole genome shotgun (WGS) entry which is preliminary data.</text>
</comment>
<evidence type="ECO:0000256" key="4">
    <source>
        <dbReference type="ARBA" id="ARBA00022989"/>
    </source>
</evidence>
<keyword evidence="5 6" id="KW-0472">Membrane</keyword>
<dbReference type="InterPro" id="IPR032816">
    <property type="entry name" value="VTT_dom"/>
</dbReference>
<dbReference type="Pfam" id="PF09335">
    <property type="entry name" value="VTT_dom"/>
    <property type="match status" value="1"/>
</dbReference>
<name>A0A0R3DJX9_9BRAD</name>
<reference evidence="8 9" key="1">
    <citation type="submission" date="2015-09" db="EMBL/GenBank/DDBJ databases">
        <title>Draft Genome Sequence of Bradyrhizobium manausense Strain BR 3351T, a Novel Symbiotic Nitrogen-Fixing Alphaproteobacterium Isolated from Brazilian Amazon Rain Forest.</title>
        <authorList>
            <person name="De Araujo J.L."/>
            <person name="Zilli J.E."/>
        </authorList>
    </citation>
    <scope>NUCLEOTIDE SEQUENCE [LARGE SCALE GENOMIC DNA]</scope>
    <source>
        <strain evidence="8 9">BR3351</strain>
    </source>
</reference>
<evidence type="ECO:0000259" key="7">
    <source>
        <dbReference type="Pfam" id="PF09335"/>
    </source>
</evidence>
<accession>A0A0R3DJX9</accession>
<dbReference type="PANTHER" id="PTHR12677:SF59">
    <property type="entry name" value="GOLGI APPARATUS MEMBRANE PROTEIN TVP38-RELATED"/>
    <property type="match status" value="1"/>
</dbReference>
<comment type="subcellular location">
    <subcellularLocation>
        <location evidence="1 6">Cell membrane</location>
        <topology evidence="1 6">Multi-pass membrane protein</topology>
    </subcellularLocation>
</comment>
<feature type="domain" description="VTT" evidence="7">
    <location>
        <begin position="35"/>
        <end position="152"/>
    </location>
</feature>
<dbReference type="RefSeq" id="WP_057749356.1">
    <property type="nucleotide sequence ID" value="NZ_LJYG01000085.1"/>
</dbReference>
<keyword evidence="2 6" id="KW-1003">Cell membrane</keyword>
<proteinExistence type="inferred from homology"/>
<evidence type="ECO:0000256" key="6">
    <source>
        <dbReference type="RuleBase" id="RU366058"/>
    </source>
</evidence>
<dbReference type="PANTHER" id="PTHR12677">
    <property type="entry name" value="GOLGI APPARATUS MEMBRANE PROTEIN TVP38-RELATED"/>
    <property type="match status" value="1"/>
</dbReference>
<comment type="similarity">
    <text evidence="6">Belongs to the TVP38/TMEM64 family.</text>
</comment>
<keyword evidence="4 6" id="KW-1133">Transmembrane helix</keyword>
<protein>
    <recommendedName>
        <fullName evidence="6">TVP38/TMEM64 family membrane protein</fullName>
    </recommendedName>
</protein>